<evidence type="ECO:0000313" key="5">
    <source>
        <dbReference type="EMBL" id="KGJ53401.1"/>
    </source>
</evidence>
<proteinExistence type="inferred from homology"/>
<comment type="caution">
    <text evidence="5">The sequence shown here is derived from an EMBL/GenBank/DDBJ whole genome shotgun (WGS) entry which is preliminary data.</text>
</comment>
<organism evidence="5 6">
    <name type="scientific">Clostridium innocuum</name>
    <dbReference type="NCBI Taxonomy" id="1522"/>
    <lineage>
        <taxon>Bacteria</taxon>
        <taxon>Bacillati</taxon>
        <taxon>Bacillota</taxon>
        <taxon>Clostridia</taxon>
        <taxon>Eubacteriales</taxon>
        <taxon>Clostridiaceae</taxon>
        <taxon>Clostridium</taxon>
    </lineage>
</organism>
<evidence type="ECO:0000256" key="3">
    <source>
        <dbReference type="ARBA" id="ARBA00038502"/>
    </source>
</evidence>
<dbReference type="Gene3D" id="3.40.630.30">
    <property type="match status" value="1"/>
</dbReference>
<reference evidence="5 6" key="1">
    <citation type="submission" date="2014-08" db="EMBL/GenBank/DDBJ databases">
        <title>Clostridium innocuum, an unnegligible vancomycin-resistant pathogen causing extra-intestinal infections.</title>
        <authorList>
            <person name="Feng Y."/>
            <person name="Chiu C.-H."/>
        </authorList>
    </citation>
    <scope>NUCLEOTIDE SEQUENCE [LARGE SCALE GENOMIC DNA]</scope>
    <source>
        <strain evidence="5 6">AN88</strain>
    </source>
</reference>
<comment type="similarity">
    <text evidence="3">Belongs to the acetyltransferase family. RimJ subfamily.</text>
</comment>
<dbReference type="Proteomes" id="UP000030008">
    <property type="component" value="Unassembled WGS sequence"/>
</dbReference>
<evidence type="ECO:0000256" key="1">
    <source>
        <dbReference type="ARBA" id="ARBA00022679"/>
    </source>
</evidence>
<dbReference type="InterPro" id="IPR000182">
    <property type="entry name" value="GNAT_dom"/>
</dbReference>
<dbReference type="Pfam" id="PF13302">
    <property type="entry name" value="Acetyltransf_3"/>
    <property type="match status" value="1"/>
</dbReference>
<name>A0A099I7A4_CLOIN</name>
<keyword evidence="2" id="KW-0012">Acyltransferase</keyword>
<feature type="domain" description="N-acetyltransferase" evidence="4">
    <location>
        <begin position="15"/>
        <end position="165"/>
    </location>
</feature>
<dbReference type="InterPro" id="IPR016181">
    <property type="entry name" value="Acyl_CoA_acyltransferase"/>
</dbReference>
<sequence>MQKGAYYIMVMNMTVMVRPWDVEDAMELHSLSMHPYYLKKRVWKFLYPDTFLNAVSTIHFYQHADPQRYLFRAVELDGSVCGFLECEKKTSSSAELSYWLGVHYWHKGIMQQAVRALCEEAFDTLQVLSIYALVEKRNTASMHVLESNGFQREEFGKLYMFKKYK</sequence>
<dbReference type="EMBL" id="JQIF01000040">
    <property type="protein sequence ID" value="KGJ53401.1"/>
    <property type="molecule type" value="Genomic_DNA"/>
</dbReference>
<keyword evidence="1 5" id="KW-0808">Transferase</keyword>
<accession>A0A099I7A4</accession>
<dbReference type="PROSITE" id="PS51186">
    <property type="entry name" value="GNAT"/>
    <property type="match status" value="1"/>
</dbReference>
<dbReference type="AlphaFoldDB" id="A0A099I7A4"/>
<dbReference type="InterPro" id="IPR051531">
    <property type="entry name" value="N-acetyltransferase"/>
</dbReference>
<gene>
    <name evidence="5" type="ORF">CIAN88_09525</name>
</gene>
<evidence type="ECO:0000313" key="6">
    <source>
        <dbReference type="Proteomes" id="UP000030008"/>
    </source>
</evidence>
<dbReference type="GO" id="GO:0016747">
    <property type="term" value="F:acyltransferase activity, transferring groups other than amino-acyl groups"/>
    <property type="evidence" value="ECO:0007669"/>
    <property type="project" value="InterPro"/>
</dbReference>
<dbReference type="PANTHER" id="PTHR43792:SF8">
    <property type="entry name" value="[RIBOSOMAL PROTEIN US5]-ALANINE N-ACETYLTRANSFERASE"/>
    <property type="match status" value="1"/>
</dbReference>
<evidence type="ECO:0000259" key="4">
    <source>
        <dbReference type="PROSITE" id="PS51186"/>
    </source>
</evidence>
<protein>
    <submittedName>
        <fullName evidence="5">GNAT family acetyltransferase</fullName>
    </submittedName>
</protein>
<dbReference type="PANTHER" id="PTHR43792">
    <property type="entry name" value="GNAT FAMILY, PUTATIVE (AFU_ORTHOLOGUE AFUA_3G00765)-RELATED-RELATED"/>
    <property type="match status" value="1"/>
</dbReference>
<dbReference type="SUPFAM" id="SSF55729">
    <property type="entry name" value="Acyl-CoA N-acyltransferases (Nat)"/>
    <property type="match status" value="1"/>
</dbReference>
<evidence type="ECO:0000256" key="2">
    <source>
        <dbReference type="ARBA" id="ARBA00023315"/>
    </source>
</evidence>